<keyword evidence="2" id="KW-1185">Reference proteome</keyword>
<name>A0ACC6SXV5_9HYPH</name>
<dbReference type="Proteomes" id="UP001480082">
    <property type="component" value="Unassembled WGS sequence"/>
</dbReference>
<protein>
    <submittedName>
        <fullName evidence="1">Uncharacterized protein</fullName>
    </submittedName>
</protein>
<reference evidence="1 2" key="1">
    <citation type="journal article" date="2024" name="Proc. Natl. Acad. Sci. U.S.A.">
        <title>The evolutionary genomics of adaptation to stress in wild rhizobium bacteria.</title>
        <authorList>
            <person name="Kehlet-Delgado H."/>
            <person name="Montoya A.P."/>
            <person name="Jensen K.T."/>
            <person name="Wendlandt C.E."/>
            <person name="Dexheimer C."/>
            <person name="Roberts M."/>
            <person name="Torres Martinez L."/>
            <person name="Friesen M.L."/>
            <person name="Griffitts J.S."/>
            <person name="Porter S.S."/>
        </authorList>
    </citation>
    <scope>NUCLEOTIDE SEQUENCE [LARGE SCALE GENOMIC DNA]</scope>
    <source>
        <strain evidence="1 2">M0468</strain>
    </source>
</reference>
<sequence>MSGITSSALARLAFWAKGMVSINDARMEWPGFSYSQPEWARMRALSAPIGAGTYHLFTIINAVIFIAIAALGIFGVFLPLATVLFPVPAETSALKFSLLLAACAFLIIGLGLPISMRLSAMLVGGKRMRETLVPAAGDDVLASKVSWQINRIMLIMCGLLVPGILLFIAYDIQAGPIITALKWLAIVLMAVSTMTGIARHRKS</sequence>
<evidence type="ECO:0000313" key="2">
    <source>
        <dbReference type="Proteomes" id="UP001480082"/>
    </source>
</evidence>
<comment type="caution">
    <text evidence="1">The sequence shown here is derived from an EMBL/GenBank/DDBJ whole genome shotgun (WGS) entry which is preliminary data.</text>
</comment>
<proteinExistence type="predicted"/>
<gene>
    <name evidence="1" type="ORF">NKI81_10130</name>
</gene>
<evidence type="ECO:0000313" key="1">
    <source>
        <dbReference type="EMBL" id="MER9284310.1"/>
    </source>
</evidence>
<accession>A0ACC6SXV5</accession>
<organism evidence="1 2">
    <name type="scientific">Mesorhizobium australicum</name>
    <dbReference type="NCBI Taxonomy" id="536018"/>
    <lineage>
        <taxon>Bacteria</taxon>
        <taxon>Pseudomonadati</taxon>
        <taxon>Pseudomonadota</taxon>
        <taxon>Alphaproteobacteria</taxon>
        <taxon>Hyphomicrobiales</taxon>
        <taxon>Phyllobacteriaceae</taxon>
        <taxon>Mesorhizobium</taxon>
    </lineage>
</organism>
<dbReference type="EMBL" id="JAMYRI010000004">
    <property type="protein sequence ID" value="MER9284310.1"/>
    <property type="molecule type" value="Genomic_DNA"/>
</dbReference>